<organism evidence="1 2">
    <name type="scientific">Octadecabacter arcticus 238</name>
    <dbReference type="NCBI Taxonomy" id="391616"/>
    <lineage>
        <taxon>Bacteria</taxon>
        <taxon>Pseudomonadati</taxon>
        <taxon>Pseudomonadota</taxon>
        <taxon>Alphaproteobacteria</taxon>
        <taxon>Rhodobacterales</taxon>
        <taxon>Roseobacteraceae</taxon>
        <taxon>Octadecabacter</taxon>
    </lineage>
</organism>
<evidence type="ECO:0000313" key="2">
    <source>
        <dbReference type="Proteomes" id="UP000004688"/>
    </source>
</evidence>
<name>B5K6T9_9RHOB</name>
<evidence type="ECO:0000313" key="1">
    <source>
        <dbReference type="EMBL" id="AGI73262.1"/>
    </source>
</evidence>
<dbReference type="Proteomes" id="UP000004688">
    <property type="component" value="Chromosome"/>
</dbReference>
<accession>B5K6T9</accession>
<dbReference type="KEGG" id="oar:OA238_c32790"/>
<keyword evidence="2" id="KW-1185">Reference proteome</keyword>
<gene>
    <name evidence="1" type="ORF">OA238_c32790</name>
</gene>
<reference evidence="1 2" key="1">
    <citation type="journal article" date="2013" name="PLoS ONE">
        <title>Poles Apart: Arctic and Antarctic Octadecabacter strains Share High Genome Plasticity and a New Type of Xanthorhodopsin.</title>
        <authorList>
            <person name="Vollmers J."/>
            <person name="Voget S."/>
            <person name="Dietrich S."/>
            <person name="Gollnow K."/>
            <person name="Smits M."/>
            <person name="Meyer K."/>
            <person name="Brinkhoff T."/>
            <person name="Simon M."/>
            <person name="Daniel R."/>
        </authorList>
    </citation>
    <scope>NUCLEOTIDE SEQUENCE [LARGE SCALE GENOMIC DNA]</scope>
    <source>
        <strain evidence="1 2">238</strain>
    </source>
</reference>
<dbReference type="AlphaFoldDB" id="B5K6T9"/>
<proteinExistence type="predicted"/>
<sequence>MCQWDKHLSMVAAMFPDIVLDRGLPASKLMLVPQTFKNALGRVALLTVPAEIVLQPLINEAGKAIKLGPLDLRSSLISGRNRKAHHLLHARARYPKMNGCCSFAHATSTCEADLSVKFHAENTPALPENRKD</sequence>
<protein>
    <submittedName>
        <fullName evidence="1">Uncharacterized protein</fullName>
    </submittedName>
</protein>
<dbReference type="eggNOG" id="ENOG5033H1N">
    <property type="taxonomic scope" value="Bacteria"/>
</dbReference>
<dbReference type="EMBL" id="CP003742">
    <property type="protein sequence ID" value="AGI73262.1"/>
    <property type="molecule type" value="Genomic_DNA"/>
</dbReference>
<dbReference type="HOGENOM" id="CLU_1914910_0_0_5"/>